<dbReference type="Proteomes" id="UP000036277">
    <property type="component" value="Unassembled WGS sequence"/>
</dbReference>
<dbReference type="PIRSF" id="PIRSF015592">
    <property type="entry name" value="Prld-crbxl_pptds"/>
    <property type="match status" value="1"/>
</dbReference>
<dbReference type="OrthoDB" id="9779738at2"/>
<feature type="active site" evidence="9 11">
    <location>
        <position position="143"/>
    </location>
</feature>
<dbReference type="PANTHER" id="PTHR23402">
    <property type="entry name" value="PROTEASE FAMILY C15 PYROGLUTAMYL-PEPTIDASE I-RELATED"/>
    <property type="match status" value="1"/>
</dbReference>
<dbReference type="STRING" id="880157.AB204_05460"/>
<keyword evidence="13" id="KW-1185">Reference proteome</keyword>
<dbReference type="CDD" id="cd00501">
    <property type="entry name" value="Peptidase_C15"/>
    <property type="match status" value="1"/>
</dbReference>
<comment type="subcellular location">
    <subcellularLocation>
        <location evidence="3 9">Cytoplasm</location>
    </subcellularLocation>
</comment>
<dbReference type="Pfam" id="PF01470">
    <property type="entry name" value="Peptidase_C15"/>
    <property type="match status" value="1"/>
</dbReference>
<dbReference type="PANTHER" id="PTHR23402:SF1">
    <property type="entry name" value="PYROGLUTAMYL-PEPTIDASE I"/>
    <property type="match status" value="1"/>
</dbReference>
<protein>
    <recommendedName>
        <fullName evidence="9">Pyrrolidone-carboxylate peptidase</fullName>
        <ecNumber evidence="9">3.4.19.3</ecNumber>
    </recommendedName>
    <alternativeName>
        <fullName evidence="9">5-oxoprolyl-peptidase</fullName>
    </alternativeName>
    <alternativeName>
        <fullName evidence="9">Pyroglutamyl-peptidase I</fullName>
        <shortName evidence="9">PGP-I</shortName>
        <shortName evidence="9">Pyrase</shortName>
    </alternativeName>
</protein>
<comment type="similarity">
    <text evidence="4 9">Belongs to the peptidase C15 family.</text>
</comment>
<dbReference type="PROSITE" id="PS01333">
    <property type="entry name" value="PYRASE_GLU"/>
    <property type="match status" value="1"/>
</dbReference>
<feature type="active site" evidence="9 10">
    <location>
        <position position="80"/>
    </location>
</feature>
<dbReference type="HAMAP" id="MF_00417">
    <property type="entry name" value="Pyrrolid_peptidase"/>
    <property type="match status" value="1"/>
</dbReference>
<dbReference type="InterPro" id="IPR000816">
    <property type="entry name" value="Peptidase_C15"/>
</dbReference>
<dbReference type="EMBL" id="LFCV01000029">
    <property type="protein sequence ID" value="KMJ46138.1"/>
    <property type="molecule type" value="Genomic_DNA"/>
</dbReference>
<sequence length="215" mass="23122">MKTILVTGFEPFGGDRINPSWEAIKPLQGCQVADAIIEVCQLPCIFDIALQHLNTAIDRTQPELVISVGQAGGRADISVERVAININDASIPDNKGNQPIDTPVISGGPVAYLSNLPIKTMVNTLRQAGIPASVSQTAGTFVCNHVMYGLLHYLTQNYPSARGGFIHVPYLPEQAKILFDTPSMTLELMTKALKVAIETAWENKSDTVVTGGAIH</sequence>
<dbReference type="Gene3D" id="3.40.630.20">
    <property type="entry name" value="Peptidase C15, pyroglutamyl peptidase I-like"/>
    <property type="match status" value="1"/>
</dbReference>
<comment type="catalytic activity">
    <reaction evidence="1 9 10">
        <text>Release of an N-terminal pyroglutamyl group from a polypeptide, the second amino acid generally not being Pro.</text>
        <dbReference type="EC" id="3.4.19.3"/>
    </reaction>
</comment>
<comment type="function">
    <text evidence="2 9">Removes 5-oxoproline from various penultimate amino acid residues except L-proline.</text>
</comment>
<keyword evidence="7 9" id="KW-0378">Hydrolase</keyword>
<dbReference type="SUPFAM" id="SSF53182">
    <property type="entry name" value="Pyrrolidone carboxyl peptidase (pyroglutamate aminopeptidase)"/>
    <property type="match status" value="1"/>
</dbReference>
<evidence type="ECO:0000256" key="11">
    <source>
        <dbReference type="PROSITE-ProRule" id="PRU10077"/>
    </source>
</evidence>
<dbReference type="EC" id="3.4.19.3" evidence="9"/>
<keyword evidence="5 9" id="KW-0963">Cytoplasm</keyword>
<evidence type="ECO:0000313" key="13">
    <source>
        <dbReference type="Proteomes" id="UP000036277"/>
    </source>
</evidence>
<dbReference type="InterPro" id="IPR036440">
    <property type="entry name" value="Peptidase_C15-like_sf"/>
</dbReference>
<evidence type="ECO:0000256" key="8">
    <source>
        <dbReference type="ARBA" id="ARBA00022807"/>
    </source>
</evidence>
<evidence type="ECO:0000256" key="6">
    <source>
        <dbReference type="ARBA" id="ARBA00022670"/>
    </source>
</evidence>
<evidence type="ECO:0000256" key="9">
    <source>
        <dbReference type="HAMAP-Rule" id="MF_00417"/>
    </source>
</evidence>
<feature type="active site" evidence="9">
    <location>
        <position position="167"/>
    </location>
</feature>
<evidence type="ECO:0000256" key="10">
    <source>
        <dbReference type="PROSITE-ProRule" id="PRU10076"/>
    </source>
</evidence>
<dbReference type="InterPro" id="IPR016125">
    <property type="entry name" value="Peptidase_C15-like"/>
</dbReference>
<evidence type="ECO:0000313" key="12">
    <source>
        <dbReference type="EMBL" id="KMJ46138.1"/>
    </source>
</evidence>
<dbReference type="NCBIfam" id="TIGR00504">
    <property type="entry name" value="pyro_pdase"/>
    <property type="match status" value="1"/>
</dbReference>
<comment type="caution">
    <text evidence="12">The sequence shown here is derived from an EMBL/GenBank/DDBJ whole genome shotgun (WGS) entry which is preliminary data.</text>
</comment>
<proteinExistence type="inferred from homology"/>
<evidence type="ECO:0000256" key="1">
    <source>
        <dbReference type="ARBA" id="ARBA00001770"/>
    </source>
</evidence>
<dbReference type="GO" id="GO:0006508">
    <property type="term" value="P:proteolysis"/>
    <property type="evidence" value="ECO:0007669"/>
    <property type="project" value="UniProtKB-KW"/>
</dbReference>
<dbReference type="PROSITE" id="PS01334">
    <property type="entry name" value="PYRASE_CYS"/>
    <property type="match status" value="1"/>
</dbReference>
<dbReference type="InterPro" id="IPR029762">
    <property type="entry name" value="PGP-I_bact-type"/>
</dbReference>
<dbReference type="InterPro" id="IPR033694">
    <property type="entry name" value="PGPEP1_Cys_AS"/>
</dbReference>
<evidence type="ECO:0000256" key="7">
    <source>
        <dbReference type="ARBA" id="ARBA00022801"/>
    </source>
</evidence>
<gene>
    <name evidence="9" type="primary">pcp</name>
    <name evidence="12" type="ORF">AB204_05460</name>
</gene>
<dbReference type="AlphaFoldDB" id="A0A0J5FV72"/>
<comment type="subunit">
    <text evidence="9">Homotetramer.</text>
</comment>
<evidence type="ECO:0000256" key="3">
    <source>
        <dbReference type="ARBA" id="ARBA00004496"/>
    </source>
</evidence>
<accession>A0A0J5FV72</accession>
<dbReference type="GO" id="GO:0005829">
    <property type="term" value="C:cytosol"/>
    <property type="evidence" value="ECO:0007669"/>
    <property type="project" value="InterPro"/>
</dbReference>
<dbReference type="InterPro" id="IPR033693">
    <property type="entry name" value="PGPEP1_Glu_AS"/>
</dbReference>
<dbReference type="GO" id="GO:0016920">
    <property type="term" value="F:pyroglutamyl-peptidase activity"/>
    <property type="evidence" value="ECO:0007669"/>
    <property type="project" value="UniProtKB-UniRule"/>
</dbReference>
<name>A0A0J5FV72_9GAMM</name>
<dbReference type="RefSeq" id="WP_047962367.1">
    <property type="nucleotide sequence ID" value="NZ_CAWMBG010000029.1"/>
</dbReference>
<organism evidence="12 13">
    <name type="scientific">Xenorhabdus khoisanae</name>
    <dbReference type="NCBI Taxonomy" id="880157"/>
    <lineage>
        <taxon>Bacteria</taxon>
        <taxon>Pseudomonadati</taxon>
        <taxon>Pseudomonadota</taxon>
        <taxon>Gammaproteobacteria</taxon>
        <taxon>Enterobacterales</taxon>
        <taxon>Morganellaceae</taxon>
        <taxon>Xenorhabdus</taxon>
    </lineage>
</organism>
<reference evidence="12 13" key="1">
    <citation type="submission" date="2015-06" db="EMBL/GenBank/DDBJ databases">
        <title>Draft Whole-Genome Sequence of the Entomopathogenic Bacterium Xenorhabdus khoisanae.</title>
        <authorList>
            <person name="Naidoo S."/>
            <person name="Featherston J."/>
            <person name="Gray V.M."/>
        </authorList>
    </citation>
    <scope>NUCLEOTIDE SEQUENCE [LARGE SCALE GENOMIC DNA]</scope>
    <source>
        <strain evidence="12 13">MCB</strain>
    </source>
</reference>
<evidence type="ECO:0000256" key="5">
    <source>
        <dbReference type="ARBA" id="ARBA00022490"/>
    </source>
</evidence>
<dbReference type="FunFam" id="3.40.630.20:FF:000001">
    <property type="entry name" value="Pyrrolidone-carboxylate peptidase"/>
    <property type="match status" value="1"/>
</dbReference>
<dbReference type="PATRIC" id="fig|880157.4.peg.1142"/>
<evidence type="ECO:0000256" key="2">
    <source>
        <dbReference type="ARBA" id="ARBA00002280"/>
    </source>
</evidence>
<evidence type="ECO:0000256" key="4">
    <source>
        <dbReference type="ARBA" id="ARBA00006641"/>
    </source>
</evidence>
<keyword evidence="8 9" id="KW-0788">Thiol protease</keyword>
<dbReference type="NCBIfam" id="NF009676">
    <property type="entry name" value="PRK13197.1"/>
    <property type="match status" value="1"/>
</dbReference>
<keyword evidence="6 9" id="KW-0645">Protease</keyword>
<dbReference type="PRINTS" id="PR00706">
    <property type="entry name" value="PYROGLUPTASE"/>
</dbReference>